<dbReference type="RefSeq" id="WP_106294938.1">
    <property type="nucleotide sequence ID" value="NZ_PVTH01000011.1"/>
</dbReference>
<dbReference type="AlphaFoldDB" id="A0A2T0TV14"/>
<dbReference type="Gene3D" id="1.10.10.10">
    <property type="entry name" value="Winged helix-like DNA-binding domain superfamily/Winged helix DNA-binding domain"/>
    <property type="match status" value="1"/>
</dbReference>
<keyword evidence="2" id="KW-1185">Reference proteome</keyword>
<evidence type="ECO:0000313" key="2">
    <source>
        <dbReference type="Proteomes" id="UP000238034"/>
    </source>
</evidence>
<dbReference type="InterPro" id="IPR036390">
    <property type="entry name" value="WH_DNA-bd_sf"/>
</dbReference>
<dbReference type="OrthoDB" id="155998at2"/>
<name>A0A2T0TV14_9SPHI</name>
<dbReference type="InterPro" id="IPR036388">
    <property type="entry name" value="WH-like_DNA-bd_sf"/>
</dbReference>
<comment type="caution">
    <text evidence="1">The sequence shown here is derived from an EMBL/GenBank/DDBJ whole genome shotgun (WGS) entry which is preliminary data.</text>
</comment>
<dbReference type="EMBL" id="PVTH01000011">
    <property type="protein sequence ID" value="PRY49536.1"/>
    <property type="molecule type" value="Genomic_DNA"/>
</dbReference>
<evidence type="ECO:0000313" key="1">
    <source>
        <dbReference type="EMBL" id="PRY49536.1"/>
    </source>
</evidence>
<dbReference type="Proteomes" id="UP000238034">
    <property type="component" value="Unassembled WGS sequence"/>
</dbReference>
<dbReference type="SUPFAM" id="SSF46785">
    <property type="entry name" value="Winged helix' DNA-binding domain"/>
    <property type="match status" value="1"/>
</dbReference>
<gene>
    <name evidence="1" type="ORF">B0I27_11192</name>
</gene>
<sequence>MRTNRFLQLLKTRGPLNAKAIATELGMTGEGARQHLIKLTEDGLLKSTSISNGVGRPVQIYELTEYGHAHFPNNHAALSVELLNAIKNELGENALDIVLVKREKEAVKRYTELLKDEVGLSNILEKYTQIRSQEGYMAECIKVSEHEFTLLENHCPIGAASSACSGFCHSDMKILQQVLGQGVTIIQEHTIARGQRLCSYTIILPG</sequence>
<organism evidence="1 2">
    <name type="scientific">Arcticibacter pallidicorallinus</name>
    <dbReference type="NCBI Taxonomy" id="1259464"/>
    <lineage>
        <taxon>Bacteria</taxon>
        <taxon>Pseudomonadati</taxon>
        <taxon>Bacteroidota</taxon>
        <taxon>Sphingobacteriia</taxon>
        <taxon>Sphingobacteriales</taxon>
        <taxon>Sphingobacteriaceae</taxon>
        <taxon>Arcticibacter</taxon>
    </lineage>
</organism>
<proteinExistence type="predicted"/>
<reference evidence="1 2" key="1">
    <citation type="submission" date="2018-03" db="EMBL/GenBank/DDBJ databases">
        <title>Genomic Encyclopedia of Type Strains, Phase III (KMG-III): the genomes of soil and plant-associated and newly described type strains.</title>
        <authorList>
            <person name="Whitman W."/>
        </authorList>
    </citation>
    <scope>NUCLEOTIDE SEQUENCE [LARGE SCALE GENOMIC DNA]</scope>
    <source>
        <strain evidence="1 2">CGMCC 1.9313</strain>
    </source>
</reference>
<accession>A0A2T0TV14</accession>
<protein>
    <submittedName>
        <fullName evidence="1">Transcriptional regulator</fullName>
    </submittedName>
</protein>